<name>Q98QG3_MYCPU</name>
<keyword evidence="2" id="KW-1185">Reference proteome</keyword>
<accession>Q98QG3</accession>
<reference evidence="1 2" key="1">
    <citation type="journal article" date="2001" name="Nucleic Acids Res.">
        <title>The complete genome sequence of the murine respiratory pathogen Mycoplasma pulmonis.</title>
        <authorList>
            <person name="Chambaud I."/>
            <person name="Heilig R."/>
            <person name="Ferris S."/>
            <person name="Barbe V."/>
            <person name="Samson D."/>
            <person name="Galisson F."/>
            <person name="Moszer I."/>
            <person name="Dybvig K."/>
            <person name="Wroblewski H."/>
            <person name="Viari A."/>
            <person name="Rocha E.P.C."/>
            <person name="Blanchard A."/>
        </authorList>
    </citation>
    <scope>NUCLEOTIDE SEQUENCE [LARGE SCALE GENOMIC DNA]</scope>
    <source>
        <strain evidence="1 2">UAB CTIP</strain>
    </source>
</reference>
<evidence type="ECO:0000313" key="1">
    <source>
        <dbReference type="EMBL" id="CAC13576.1"/>
    </source>
</evidence>
<protein>
    <submittedName>
        <fullName evidence="1">Uncharacterized protein</fullName>
    </submittedName>
</protein>
<dbReference type="Proteomes" id="UP000000528">
    <property type="component" value="Chromosome"/>
</dbReference>
<evidence type="ECO:0000313" key="2">
    <source>
        <dbReference type="Proteomes" id="UP000000528"/>
    </source>
</evidence>
<sequence length="46" mass="5537">MPKGFKIDKNLKHMSDKEIAQIWPNRMKNEKEWKAFVKSMDNLAKM</sequence>
<dbReference type="PIR" id="C90562">
    <property type="entry name" value="C90562"/>
</dbReference>
<dbReference type="HOGENOM" id="CLU_3186095_0_0_14"/>
<proteinExistence type="predicted"/>
<dbReference type="EMBL" id="AL445564">
    <property type="protein sequence ID" value="CAC13576.1"/>
    <property type="molecule type" value="Genomic_DNA"/>
</dbReference>
<dbReference type="AlphaFoldDB" id="Q98QG3"/>
<organism evidence="2">
    <name type="scientific">Mycoplasmopsis pulmonis (strain UAB CTIP)</name>
    <name type="common">Mycoplasma pulmonis</name>
    <dbReference type="NCBI Taxonomy" id="272635"/>
    <lineage>
        <taxon>Bacteria</taxon>
        <taxon>Bacillati</taxon>
        <taxon>Mycoplasmatota</taxon>
        <taxon>Mycoplasmoidales</taxon>
        <taxon>Metamycoplasmataceae</taxon>
        <taxon>Mycoplasmopsis</taxon>
    </lineage>
</organism>
<dbReference type="KEGG" id="mpu:MYPU_4030"/>
<gene>
    <name evidence="1" type="ordered locus">MYPU_4030</name>
</gene>
<dbReference type="RefSeq" id="WP_010925204.1">
    <property type="nucleotide sequence ID" value="NC_002771.1"/>
</dbReference>